<evidence type="ECO:0000313" key="6">
    <source>
        <dbReference type="EMBL" id="EBV7815583.1"/>
    </source>
</evidence>
<dbReference type="EMBL" id="AAHGSF010000104">
    <property type="protein sequence ID" value="EBV9032915.1"/>
    <property type="molecule type" value="Genomic_DNA"/>
</dbReference>
<feature type="domain" description="BanI/HgiCI N-terminal" evidence="1">
    <location>
        <begin position="13"/>
        <end position="174"/>
    </location>
</feature>
<evidence type="ECO:0000259" key="2">
    <source>
        <dbReference type="Pfam" id="PF26568"/>
    </source>
</evidence>
<evidence type="ECO:0000259" key="1">
    <source>
        <dbReference type="Pfam" id="PF24447"/>
    </source>
</evidence>
<sequence>MEFQELENSACLYWPKELAERAASISAISPLIETQDEFLSILTISTNKPTSCFDAVRLCNKISPNLFVKHLMVLSDIGGERLHRFFKDLDKIYPDRIMEFNIGNNSYSYQFNSNRAWTTKNLNVEKSRLLQPVSDFTREMLDVCMLILWGGNTINNTNLPTEIENNCILGNLIGNKEAIEQFVKERYIMVSRQTGGATANDLGHICEIFIKEKLYKLIDDNISLDGHHIDGVTHNDKDLTTFDIVAKNTITKKCVGIEISFQVTTNSTIERKAGLAKSRRDLLNSIGHKIAYVIDGSGNFQRSNAIKTIINHSDMTVNFSDNGINSLATFICETLK</sequence>
<comment type="caution">
    <text evidence="4">The sequence shown here is derived from an EMBL/GenBank/DDBJ whole genome shotgun (WGS) entry which is preliminary data.</text>
</comment>
<accession>A0A5V9U3P2</accession>
<reference evidence="8" key="2">
    <citation type="submission" date="2018-07" db="EMBL/GenBank/DDBJ databases">
        <authorList>
            <consortium name="NCBI Pathogen Detection Project"/>
        </authorList>
    </citation>
    <scope>NUCLEOTIDE SEQUENCE</scope>
    <source>
        <strain evidence="8">09-4288</strain>
    </source>
</reference>
<dbReference type="EMBL" id="AAHGIW010000038">
    <property type="protein sequence ID" value="EBV7667795.1"/>
    <property type="molecule type" value="Genomic_DNA"/>
</dbReference>
<evidence type="ECO:0000313" key="7">
    <source>
        <dbReference type="EMBL" id="EBV9032915.1"/>
    </source>
</evidence>
<evidence type="ECO:0000313" key="4">
    <source>
        <dbReference type="EMBL" id="EBV6264157.1"/>
    </source>
</evidence>
<proteinExistence type="predicted"/>
<organism evidence="4">
    <name type="scientific">Salmonella hadar</name>
    <dbReference type="NCBI Taxonomy" id="149385"/>
    <lineage>
        <taxon>Bacteria</taxon>
        <taxon>Pseudomonadati</taxon>
        <taxon>Pseudomonadota</taxon>
        <taxon>Gammaproteobacteria</taxon>
        <taxon>Enterobacterales</taxon>
        <taxon>Enterobacteriaceae</taxon>
        <taxon>Salmonella</taxon>
    </lineage>
</organism>
<dbReference type="EMBL" id="AAHFVH010000038">
    <property type="protein sequence ID" value="EBV6264157.1"/>
    <property type="molecule type" value="Genomic_DNA"/>
</dbReference>
<dbReference type="InterPro" id="IPR058974">
    <property type="entry name" value="RE_BanI/HgiCI_N"/>
</dbReference>
<reference evidence="8" key="1">
    <citation type="journal article" date="2018" name="Genome Biol.">
        <title>SKESA: strategic k-mer extension for scrupulous assemblies.</title>
        <authorList>
            <person name="Souvorov A."/>
            <person name="Agarwala R."/>
            <person name="Lipman D.J."/>
        </authorList>
    </citation>
    <scope>NUCLEOTIDE SEQUENCE</scope>
    <source>
        <strain evidence="8">09-4288</strain>
    </source>
</reference>
<dbReference type="AlphaFoldDB" id="A0A5V9U3P2"/>
<dbReference type="EMBL" id="AAHFVA010000031">
    <property type="protein sequence ID" value="EBV6245841.1"/>
    <property type="molecule type" value="Genomic_DNA"/>
</dbReference>
<gene>
    <name evidence="5" type="ORF">AF666_23400</name>
    <name evidence="6" type="ORF">ALY75_24500</name>
    <name evidence="7" type="ORF">AUE46_23140</name>
    <name evidence="8" type="ORF">G4G50_004469</name>
    <name evidence="3" type="ORF">JQ05_24315</name>
    <name evidence="4" type="ORF">JQ06_23155</name>
</gene>
<reference evidence="4" key="3">
    <citation type="submission" date="2018-07" db="EMBL/GenBank/DDBJ databases">
        <authorList>
            <consortium name="GenomeTrakr network: Whole genome sequencing for foodborne pathogen traceback"/>
        </authorList>
    </citation>
    <scope>NUCLEOTIDE SEQUENCE</scope>
    <source>
        <strain evidence="6">CVM-N16421</strain>
        <strain evidence="7">CVM-N23807</strain>
        <strain evidence="5">VA-WGS-00561</strain>
        <strain evidence="3">WAPHL_SAL-A00429</strain>
        <strain evidence="4">WAPHL_SAL-A00454</strain>
    </source>
</reference>
<evidence type="ECO:0008006" key="9">
    <source>
        <dbReference type="Google" id="ProtNLM"/>
    </source>
</evidence>
<protein>
    <recommendedName>
        <fullName evidence="9">Restriction endonuclease</fullName>
    </recommendedName>
</protein>
<dbReference type="Pfam" id="PF26568">
    <property type="entry name" value="RE_BanI_C"/>
    <property type="match status" value="1"/>
</dbReference>
<feature type="domain" description="BanI/HgiCI C-terminal" evidence="2">
    <location>
        <begin position="177"/>
        <end position="334"/>
    </location>
</feature>
<evidence type="ECO:0000313" key="8">
    <source>
        <dbReference type="EMBL" id="HAE5019865.1"/>
    </source>
</evidence>
<evidence type="ECO:0000313" key="5">
    <source>
        <dbReference type="EMBL" id="EBV7667795.1"/>
    </source>
</evidence>
<dbReference type="RefSeq" id="WP_001522447.1">
    <property type="nucleotide sequence ID" value="NZ_JAUKRW010000002.1"/>
</dbReference>
<dbReference type="EMBL" id="DAASDA010000122">
    <property type="protein sequence ID" value="HAE5019865.1"/>
    <property type="molecule type" value="Genomic_DNA"/>
</dbReference>
<dbReference type="InterPro" id="IPR058973">
    <property type="entry name" value="RE_BanI/HgiCI_C"/>
</dbReference>
<dbReference type="Pfam" id="PF24447">
    <property type="entry name" value="RE_BanI"/>
    <property type="match status" value="1"/>
</dbReference>
<dbReference type="EMBL" id="AAHGJI010000042">
    <property type="protein sequence ID" value="EBV7815583.1"/>
    <property type="molecule type" value="Genomic_DNA"/>
</dbReference>
<evidence type="ECO:0000313" key="3">
    <source>
        <dbReference type="EMBL" id="EBV6245841.1"/>
    </source>
</evidence>
<name>A0A5V9U3P2_SALHA</name>